<dbReference type="PROSITE" id="PS00028">
    <property type="entry name" value="ZINC_FINGER_C2H2_1"/>
    <property type="match status" value="2"/>
</dbReference>
<protein>
    <recommendedName>
        <fullName evidence="6">C2H2-type domain-containing protein</fullName>
    </recommendedName>
</protein>
<dbReference type="GO" id="GO:0008270">
    <property type="term" value="F:zinc ion binding"/>
    <property type="evidence" value="ECO:0007669"/>
    <property type="project" value="UniProtKB-KW"/>
</dbReference>
<dbReference type="PROSITE" id="PS50157">
    <property type="entry name" value="ZINC_FINGER_C2H2_2"/>
    <property type="match status" value="1"/>
</dbReference>
<keyword evidence="2" id="KW-0677">Repeat</keyword>
<evidence type="ECO:0000256" key="1">
    <source>
        <dbReference type="ARBA" id="ARBA00022723"/>
    </source>
</evidence>
<evidence type="ECO:0000256" key="2">
    <source>
        <dbReference type="ARBA" id="ARBA00022737"/>
    </source>
</evidence>
<evidence type="ECO:0000256" key="3">
    <source>
        <dbReference type="ARBA" id="ARBA00022771"/>
    </source>
</evidence>
<dbReference type="Gene3D" id="3.30.160.60">
    <property type="entry name" value="Classic Zinc Finger"/>
    <property type="match status" value="2"/>
</dbReference>
<keyword evidence="8" id="KW-1185">Reference proteome</keyword>
<organism evidence="7 8">
    <name type="scientific">Blepharisma stoltei</name>
    <dbReference type="NCBI Taxonomy" id="1481888"/>
    <lineage>
        <taxon>Eukaryota</taxon>
        <taxon>Sar</taxon>
        <taxon>Alveolata</taxon>
        <taxon>Ciliophora</taxon>
        <taxon>Postciliodesmatophora</taxon>
        <taxon>Heterotrichea</taxon>
        <taxon>Heterotrichida</taxon>
        <taxon>Blepharismidae</taxon>
        <taxon>Blepharisma</taxon>
    </lineage>
</organism>
<keyword evidence="1" id="KW-0479">Metal-binding</keyword>
<dbReference type="Proteomes" id="UP001162131">
    <property type="component" value="Unassembled WGS sequence"/>
</dbReference>
<dbReference type="AlphaFoldDB" id="A0AAU9ISP8"/>
<dbReference type="GO" id="GO:0000981">
    <property type="term" value="F:DNA-binding transcription factor activity, RNA polymerase II-specific"/>
    <property type="evidence" value="ECO:0007669"/>
    <property type="project" value="TreeGrafter"/>
</dbReference>
<dbReference type="PANTHER" id="PTHR24409:SF295">
    <property type="entry name" value="AZ2-RELATED"/>
    <property type="match status" value="1"/>
</dbReference>
<evidence type="ECO:0000256" key="5">
    <source>
        <dbReference type="PROSITE-ProRule" id="PRU00042"/>
    </source>
</evidence>
<evidence type="ECO:0000313" key="8">
    <source>
        <dbReference type="Proteomes" id="UP001162131"/>
    </source>
</evidence>
<reference evidence="7" key="1">
    <citation type="submission" date="2021-09" db="EMBL/GenBank/DDBJ databases">
        <authorList>
            <consortium name="AG Swart"/>
            <person name="Singh M."/>
            <person name="Singh A."/>
            <person name="Seah K."/>
            <person name="Emmerich C."/>
        </authorList>
    </citation>
    <scope>NUCLEOTIDE SEQUENCE</scope>
    <source>
        <strain evidence="7">ATCC30299</strain>
    </source>
</reference>
<accession>A0AAU9ISP8</accession>
<dbReference type="GO" id="GO:0005634">
    <property type="term" value="C:nucleus"/>
    <property type="evidence" value="ECO:0007669"/>
    <property type="project" value="TreeGrafter"/>
</dbReference>
<proteinExistence type="predicted"/>
<sequence>MLNLANDRQEIPFLLPGPQFPYLCEPASKKKNICSSCSLSFGKKRDLELHLSLAKKLCHRKSQFPKQKNQLPLRNIFEDDRSSQSLIKCKHCCLTFDNEKGLNQHVGKVHLNKNKRSRCPHCYKRFKHKYALKFHIRQVHDRSTRVSCERCGKSMYNKYTLNDHLRCCKV</sequence>
<name>A0AAU9ISP8_9CILI</name>
<dbReference type="EMBL" id="CAJZBQ010000013">
    <property type="protein sequence ID" value="CAG9315194.1"/>
    <property type="molecule type" value="Genomic_DNA"/>
</dbReference>
<dbReference type="PANTHER" id="PTHR24409">
    <property type="entry name" value="ZINC FINGER PROTEIN 142"/>
    <property type="match status" value="1"/>
</dbReference>
<keyword evidence="3 5" id="KW-0863">Zinc-finger</keyword>
<evidence type="ECO:0000256" key="4">
    <source>
        <dbReference type="ARBA" id="ARBA00022833"/>
    </source>
</evidence>
<dbReference type="SMART" id="SM00355">
    <property type="entry name" value="ZnF_C2H2"/>
    <property type="match status" value="4"/>
</dbReference>
<dbReference type="InterPro" id="IPR013087">
    <property type="entry name" value="Znf_C2H2_type"/>
</dbReference>
<dbReference type="SUPFAM" id="SSF57667">
    <property type="entry name" value="beta-beta-alpha zinc fingers"/>
    <property type="match status" value="1"/>
</dbReference>
<comment type="caution">
    <text evidence="7">The sequence shown here is derived from an EMBL/GenBank/DDBJ whole genome shotgun (WGS) entry which is preliminary data.</text>
</comment>
<evidence type="ECO:0000259" key="6">
    <source>
        <dbReference type="PROSITE" id="PS50157"/>
    </source>
</evidence>
<keyword evidence="4" id="KW-0862">Zinc</keyword>
<evidence type="ECO:0000313" key="7">
    <source>
        <dbReference type="EMBL" id="CAG9315194.1"/>
    </source>
</evidence>
<dbReference type="InterPro" id="IPR036236">
    <property type="entry name" value="Znf_C2H2_sf"/>
</dbReference>
<feature type="domain" description="C2H2-type" evidence="6">
    <location>
        <begin position="117"/>
        <end position="145"/>
    </location>
</feature>
<dbReference type="GO" id="GO:0000977">
    <property type="term" value="F:RNA polymerase II transcription regulatory region sequence-specific DNA binding"/>
    <property type="evidence" value="ECO:0007669"/>
    <property type="project" value="TreeGrafter"/>
</dbReference>
<gene>
    <name evidence="7" type="ORF">BSTOLATCC_MIC12968</name>
</gene>